<sequence>MFKDRDKAIVRFSGEKEALRAVSSLLVDREVDFVFHKDKGGYLRTIDMLERKAWIALHKELAEKHPALEIKLW</sequence>
<dbReference type="EMBL" id="CP051428">
    <property type="protein sequence ID" value="QJC52080.1"/>
    <property type="molecule type" value="Genomic_DNA"/>
</dbReference>
<evidence type="ECO:0000313" key="1">
    <source>
        <dbReference type="EMBL" id="QJC52080.1"/>
    </source>
</evidence>
<accession>A0A6H2GXD9</accession>
<organism evidence="1 2">
    <name type="scientific">Paenibacillus albicereus</name>
    <dbReference type="NCBI Taxonomy" id="2726185"/>
    <lineage>
        <taxon>Bacteria</taxon>
        <taxon>Bacillati</taxon>
        <taxon>Bacillota</taxon>
        <taxon>Bacilli</taxon>
        <taxon>Bacillales</taxon>
        <taxon>Paenibacillaceae</taxon>
        <taxon>Paenibacillus</taxon>
    </lineage>
</organism>
<reference evidence="1 2" key="1">
    <citation type="submission" date="2020-04" db="EMBL/GenBank/DDBJ databases">
        <title>Novel Paenibacillus strain UniB2 isolated from commercial digestive syrup.</title>
        <authorList>
            <person name="Thorat V."/>
            <person name="Kirdat K."/>
            <person name="Tiwarekar B."/>
            <person name="Yadav A."/>
        </authorList>
    </citation>
    <scope>NUCLEOTIDE SEQUENCE [LARGE SCALE GENOMIC DNA]</scope>
    <source>
        <strain evidence="1 2">UniB2</strain>
    </source>
</reference>
<dbReference type="RefSeq" id="WP_168907656.1">
    <property type="nucleotide sequence ID" value="NZ_CP051428.1"/>
</dbReference>
<dbReference type="KEGG" id="palr:HGI30_11295"/>
<dbReference type="AlphaFoldDB" id="A0A6H2GXD9"/>
<proteinExistence type="predicted"/>
<dbReference type="Proteomes" id="UP000502136">
    <property type="component" value="Chromosome"/>
</dbReference>
<evidence type="ECO:0000313" key="2">
    <source>
        <dbReference type="Proteomes" id="UP000502136"/>
    </source>
</evidence>
<keyword evidence="2" id="KW-1185">Reference proteome</keyword>
<name>A0A6H2GXD9_9BACL</name>
<protein>
    <submittedName>
        <fullName evidence="1">Uncharacterized protein</fullName>
    </submittedName>
</protein>
<gene>
    <name evidence="1" type="ORF">HGI30_11295</name>
</gene>